<keyword evidence="5 6" id="KW-0472">Membrane</keyword>
<feature type="transmembrane region" description="Helical" evidence="6">
    <location>
        <begin position="54"/>
        <end position="75"/>
    </location>
</feature>
<keyword evidence="8" id="KW-1185">Reference proteome</keyword>
<feature type="transmembrane region" description="Helical" evidence="6">
    <location>
        <begin position="82"/>
        <end position="105"/>
    </location>
</feature>
<dbReference type="PIRSF" id="PIRSF002419">
    <property type="entry name" value="Tetraspanin"/>
    <property type="match status" value="1"/>
</dbReference>
<comment type="subcellular location">
    <subcellularLocation>
        <location evidence="1 6">Membrane</location>
        <topology evidence="1 6">Multi-pass membrane protein</topology>
    </subcellularLocation>
</comment>
<sequence length="237" mass="26453">MDSIGMSCIKYLLFLFNLLFAISGIVILTVGIMVQNMFSNYSFLMEEKMFSLSLIFIIIGIFIFIVAFFGCCGAIKESNYMLMTFAGLLCLIFVMEAVGGIAGYMKKDDLNQMLEMKMNHSLSLSKTNIYHKKTWNALQFDFSCCGVNSFTDWFKQRNANGSLPPTCCPLLPMGEDCAEGNSRAKVSKRGCLPALASTLEHNVFGIIIFGLLVGFIQFIGVIFACCMSRSIRKYETV</sequence>
<organism evidence="7 8">
    <name type="scientific">Cimex lectularius</name>
    <name type="common">Bed bug</name>
    <name type="synonym">Acanthia lectularia</name>
    <dbReference type="NCBI Taxonomy" id="79782"/>
    <lineage>
        <taxon>Eukaryota</taxon>
        <taxon>Metazoa</taxon>
        <taxon>Ecdysozoa</taxon>
        <taxon>Arthropoda</taxon>
        <taxon>Hexapoda</taxon>
        <taxon>Insecta</taxon>
        <taxon>Pterygota</taxon>
        <taxon>Neoptera</taxon>
        <taxon>Paraneoptera</taxon>
        <taxon>Hemiptera</taxon>
        <taxon>Heteroptera</taxon>
        <taxon>Panheteroptera</taxon>
        <taxon>Cimicomorpha</taxon>
        <taxon>Cimicidae</taxon>
        <taxon>Cimex</taxon>
    </lineage>
</organism>
<evidence type="ECO:0000256" key="2">
    <source>
        <dbReference type="ARBA" id="ARBA00006840"/>
    </source>
</evidence>
<dbReference type="PRINTS" id="PR00259">
    <property type="entry name" value="TMFOUR"/>
</dbReference>
<dbReference type="OMA" id="LMEGQFN"/>
<dbReference type="PANTHER" id="PTHR19282">
    <property type="entry name" value="TETRASPANIN"/>
    <property type="match status" value="1"/>
</dbReference>
<evidence type="ECO:0000256" key="6">
    <source>
        <dbReference type="RuleBase" id="RU361218"/>
    </source>
</evidence>
<reference evidence="7" key="1">
    <citation type="submission" date="2022-01" db="UniProtKB">
        <authorList>
            <consortium name="EnsemblMetazoa"/>
        </authorList>
    </citation>
    <scope>IDENTIFICATION</scope>
</reference>
<keyword evidence="3 6" id="KW-0812">Transmembrane</keyword>
<dbReference type="SUPFAM" id="SSF48652">
    <property type="entry name" value="Tetraspanin"/>
    <property type="match status" value="1"/>
</dbReference>
<dbReference type="InterPro" id="IPR018499">
    <property type="entry name" value="Tetraspanin/Peripherin"/>
</dbReference>
<evidence type="ECO:0000256" key="5">
    <source>
        <dbReference type="ARBA" id="ARBA00023136"/>
    </source>
</evidence>
<name>A0A8I6R7L4_CIMLE</name>
<evidence type="ECO:0000256" key="4">
    <source>
        <dbReference type="ARBA" id="ARBA00022989"/>
    </source>
</evidence>
<dbReference type="Pfam" id="PF00335">
    <property type="entry name" value="Tetraspanin"/>
    <property type="match status" value="1"/>
</dbReference>
<comment type="similarity">
    <text evidence="2 6">Belongs to the tetraspanin (TM4SF) family.</text>
</comment>
<feature type="transmembrane region" description="Helical" evidence="6">
    <location>
        <begin position="203"/>
        <end position="226"/>
    </location>
</feature>
<evidence type="ECO:0000313" key="8">
    <source>
        <dbReference type="Proteomes" id="UP000494040"/>
    </source>
</evidence>
<feature type="transmembrane region" description="Helical" evidence="6">
    <location>
        <begin position="12"/>
        <end position="34"/>
    </location>
</feature>
<dbReference type="OrthoDB" id="10033535at2759"/>
<evidence type="ECO:0000313" key="7">
    <source>
        <dbReference type="EnsemblMetazoa" id="XP_014240646.1"/>
    </source>
</evidence>
<proteinExistence type="inferred from homology"/>
<accession>A0A8I6R7L4</accession>
<dbReference type="Gene3D" id="1.10.1450.10">
    <property type="entry name" value="Tetraspanin"/>
    <property type="match status" value="1"/>
</dbReference>
<evidence type="ECO:0000256" key="3">
    <source>
        <dbReference type="ARBA" id="ARBA00022692"/>
    </source>
</evidence>
<dbReference type="KEGG" id="clec:106661629"/>
<gene>
    <name evidence="7" type="primary">106661629</name>
</gene>
<dbReference type="GO" id="GO:0005886">
    <property type="term" value="C:plasma membrane"/>
    <property type="evidence" value="ECO:0007669"/>
    <property type="project" value="TreeGrafter"/>
</dbReference>
<dbReference type="PANTHER" id="PTHR19282:SF482">
    <property type="entry name" value="FI23944P1-RELATED"/>
    <property type="match status" value="1"/>
</dbReference>
<dbReference type="Proteomes" id="UP000494040">
    <property type="component" value="Unassembled WGS sequence"/>
</dbReference>
<protein>
    <recommendedName>
        <fullName evidence="6">Tetraspanin</fullName>
    </recommendedName>
</protein>
<evidence type="ECO:0000256" key="1">
    <source>
        <dbReference type="ARBA" id="ARBA00004141"/>
    </source>
</evidence>
<keyword evidence="4 6" id="KW-1133">Transmembrane helix</keyword>
<dbReference type="EnsemblMetazoa" id="XM_014385160.2">
    <property type="protein sequence ID" value="XP_014240646.1"/>
    <property type="gene ID" value="LOC106661629"/>
</dbReference>
<dbReference type="InterPro" id="IPR008952">
    <property type="entry name" value="Tetraspanin_EC2_sf"/>
</dbReference>
<dbReference type="AlphaFoldDB" id="A0A8I6R7L4"/>
<dbReference type="InterPro" id="IPR000301">
    <property type="entry name" value="Tetraspanin_animals"/>
</dbReference>
<dbReference type="CDD" id="cd03127">
    <property type="entry name" value="tetraspanin_LEL"/>
    <property type="match status" value="1"/>
</dbReference>